<dbReference type="Pfam" id="PF12555">
    <property type="entry name" value="SteA-like_C"/>
    <property type="match status" value="1"/>
</dbReference>
<keyword evidence="4" id="KW-0067">ATP-binding</keyword>
<dbReference type="GO" id="GO:0009229">
    <property type="term" value="P:thiamine diphosphate biosynthetic process"/>
    <property type="evidence" value="ECO:0007669"/>
    <property type="project" value="InterPro"/>
</dbReference>
<evidence type="ECO:0000256" key="4">
    <source>
        <dbReference type="ARBA" id="ARBA00022840"/>
    </source>
</evidence>
<dbReference type="OrthoDB" id="5169996at2"/>
<dbReference type="NCBIfam" id="NF040608">
    <property type="entry name" value="division_SteA"/>
    <property type="match status" value="1"/>
</dbReference>
<dbReference type="GO" id="GO:0005524">
    <property type="term" value="F:ATP binding"/>
    <property type="evidence" value="ECO:0007669"/>
    <property type="project" value="UniProtKB-KW"/>
</dbReference>
<evidence type="ECO:0000313" key="8">
    <source>
        <dbReference type="Proteomes" id="UP000291838"/>
    </source>
</evidence>
<dbReference type="InterPro" id="IPR022215">
    <property type="entry name" value="SteA-like_C"/>
</dbReference>
<evidence type="ECO:0000256" key="3">
    <source>
        <dbReference type="ARBA" id="ARBA00022777"/>
    </source>
</evidence>
<evidence type="ECO:0000259" key="6">
    <source>
        <dbReference type="Pfam" id="PF12555"/>
    </source>
</evidence>
<dbReference type="EMBL" id="SDWS01000004">
    <property type="protein sequence ID" value="RYB90596.1"/>
    <property type="molecule type" value="Genomic_DNA"/>
</dbReference>
<evidence type="ECO:0000256" key="5">
    <source>
        <dbReference type="SAM" id="MobiDB-lite"/>
    </source>
</evidence>
<dbReference type="GO" id="GO:0004788">
    <property type="term" value="F:thiamine diphosphokinase activity"/>
    <property type="evidence" value="ECO:0007669"/>
    <property type="project" value="InterPro"/>
</dbReference>
<dbReference type="Proteomes" id="UP000291838">
    <property type="component" value="Unassembled WGS sequence"/>
</dbReference>
<organism evidence="7 8">
    <name type="scientific">Nocardioides glacieisoli</name>
    <dbReference type="NCBI Taxonomy" id="1168730"/>
    <lineage>
        <taxon>Bacteria</taxon>
        <taxon>Bacillati</taxon>
        <taxon>Actinomycetota</taxon>
        <taxon>Actinomycetes</taxon>
        <taxon>Propionibacteriales</taxon>
        <taxon>Nocardioidaceae</taxon>
        <taxon>Nocardioides</taxon>
    </lineage>
</organism>
<keyword evidence="8" id="KW-1185">Reference proteome</keyword>
<keyword evidence="1" id="KW-0808">Transferase</keyword>
<accession>A0A4Q2RQ40</accession>
<feature type="region of interest" description="Disordered" evidence="5">
    <location>
        <begin position="1"/>
        <end position="24"/>
    </location>
</feature>
<proteinExistence type="predicted"/>
<dbReference type="AlphaFoldDB" id="A0A4Q2RQ40"/>
<keyword evidence="2" id="KW-0547">Nucleotide-binding</keyword>
<keyword evidence="3" id="KW-0418">Kinase</keyword>
<evidence type="ECO:0000256" key="1">
    <source>
        <dbReference type="ARBA" id="ARBA00022679"/>
    </source>
</evidence>
<dbReference type="InterPro" id="IPR036759">
    <property type="entry name" value="TPK_catalytic_sf"/>
</dbReference>
<dbReference type="InterPro" id="IPR047795">
    <property type="entry name" value="Put_SteA-like"/>
</dbReference>
<dbReference type="GO" id="GO:0016301">
    <property type="term" value="F:kinase activity"/>
    <property type="evidence" value="ECO:0007669"/>
    <property type="project" value="UniProtKB-KW"/>
</dbReference>
<dbReference type="SUPFAM" id="SSF63999">
    <property type="entry name" value="Thiamin pyrophosphokinase, catalytic domain"/>
    <property type="match status" value="1"/>
</dbReference>
<feature type="domain" description="SteA-like C-terminal" evidence="6">
    <location>
        <begin position="339"/>
        <end position="379"/>
    </location>
</feature>
<name>A0A4Q2RQ40_9ACTN</name>
<gene>
    <name evidence="7" type="ORF">EUA06_09825</name>
</gene>
<reference evidence="7 8" key="1">
    <citation type="submission" date="2019-01" db="EMBL/GenBank/DDBJ databases">
        <title>Novel species of Nocardioides.</title>
        <authorList>
            <person name="Liu Q."/>
            <person name="Xin Y.-H."/>
        </authorList>
    </citation>
    <scope>NUCLEOTIDE SEQUENCE [LARGE SCALE GENOMIC DNA]</scope>
    <source>
        <strain evidence="7 8">HLT3-15</strain>
    </source>
</reference>
<evidence type="ECO:0000313" key="7">
    <source>
        <dbReference type="EMBL" id="RYB90596.1"/>
    </source>
</evidence>
<dbReference type="RefSeq" id="WP_129475098.1">
    <property type="nucleotide sequence ID" value="NZ_SDWS01000004.1"/>
</dbReference>
<evidence type="ECO:0000256" key="2">
    <source>
        <dbReference type="ARBA" id="ARBA00022741"/>
    </source>
</evidence>
<protein>
    <recommendedName>
        <fullName evidence="6">SteA-like C-terminal domain-containing protein</fullName>
    </recommendedName>
</protein>
<sequence>MKFAVRSRPAPTLPGVHGPARPHRRTTSLLGRLQPGDVVVLDHLDMDRGTAQALIDAGVAAVVNASPMISGRYPNLGPELLVQAGVTVVDSAGIEVFDRVKDGTEVRIDAGVVHAGATLVATAREVTADVVRREMGQARSGLTAQLESFTHNTTEFLRREQDLLLHGHGIPETATEIAGRPVVVVVRSHGWEDELRGIRAFVREQRPVLIGVDRGADALVEAGHRPDVVVLTSGGDDLPSAAVLRKARDVVVLVEQGSPRSAIEHLERMSIRPLRFETTATTEDAALLLASTHDAALIVGVGLHATLAEFLDRRRTGLASTFLTRLKVGPDLVDAAALPRLYDGAVRPRHLLGALLAGVIAVGAAISVTPVGQQWVDELAPGISSTTTDLIDDVRGILP</sequence>
<comment type="caution">
    <text evidence="7">The sequence shown here is derived from an EMBL/GenBank/DDBJ whole genome shotgun (WGS) entry which is preliminary data.</text>
</comment>